<name>A0A7M2SX71_9ACTN</name>
<sequence>MPNQLAVVRSLGQDVIGPNHHYSFGEIATMPPEAYHAVTDAMAAILERVAVAVDWRRLLVEASWRHMRLHPDRKEELLWYQSEAENVCGECLAEALLQENTGALDWEREPEAEMRHQAVDWAAIVAEVLQHRRGTLEHQYRTPHRGR</sequence>
<protein>
    <submittedName>
        <fullName evidence="1">Uncharacterized protein</fullName>
    </submittedName>
</protein>
<evidence type="ECO:0000313" key="1">
    <source>
        <dbReference type="EMBL" id="QOV40235.1"/>
    </source>
</evidence>
<evidence type="ECO:0000313" key="2">
    <source>
        <dbReference type="Proteomes" id="UP000594205"/>
    </source>
</evidence>
<dbReference type="RefSeq" id="WP_194048822.1">
    <property type="nucleotide sequence ID" value="NZ_CP063373.1"/>
</dbReference>
<dbReference type="AlphaFoldDB" id="A0A7M2SX71"/>
<keyword evidence="2" id="KW-1185">Reference proteome</keyword>
<accession>A0A7M2SX71</accession>
<proteinExistence type="predicted"/>
<reference evidence="1 2" key="1">
    <citation type="submission" date="2020-10" db="EMBL/GenBank/DDBJ databases">
        <title>Streptomyces ferrugineus complate genome analysis.</title>
        <authorList>
            <person name="Anwar N."/>
        </authorList>
    </citation>
    <scope>NUCLEOTIDE SEQUENCE [LARGE SCALE GENOMIC DNA]</scope>
    <source>
        <strain evidence="1 2">CCTCC AA2014009</strain>
    </source>
</reference>
<gene>
    <name evidence="1" type="ORF">IM697_18615</name>
</gene>
<dbReference type="EMBL" id="CP063373">
    <property type="protein sequence ID" value="QOV40235.1"/>
    <property type="molecule type" value="Genomic_DNA"/>
</dbReference>
<dbReference type="Proteomes" id="UP000594205">
    <property type="component" value="Chromosome"/>
</dbReference>
<dbReference type="KEGG" id="sfeu:IM697_18615"/>
<organism evidence="1 2">
    <name type="scientific">Streptomyces ferrugineus</name>
    <dbReference type="NCBI Taxonomy" id="1413221"/>
    <lineage>
        <taxon>Bacteria</taxon>
        <taxon>Bacillati</taxon>
        <taxon>Actinomycetota</taxon>
        <taxon>Actinomycetes</taxon>
        <taxon>Kitasatosporales</taxon>
        <taxon>Streptomycetaceae</taxon>
        <taxon>Streptomyces</taxon>
    </lineage>
</organism>